<dbReference type="EMBL" id="JARYMX010000003">
    <property type="protein sequence ID" value="KAJ9559086.1"/>
    <property type="molecule type" value="Genomic_DNA"/>
</dbReference>
<evidence type="ECO:0000256" key="1">
    <source>
        <dbReference type="SAM" id="MobiDB-lite"/>
    </source>
</evidence>
<reference evidence="2" key="1">
    <citation type="submission" date="2023-03" db="EMBL/GenBank/DDBJ databases">
        <title>Chromosome-scale reference genome and RAD-based genetic map of yellow starthistle (Centaurea solstitialis) reveal putative structural variation and QTLs associated with invader traits.</title>
        <authorList>
            <person name="Reatini B."/>
            <person name="Cang F.A."/>
            <person name="Jiang Q."/>
            <person name="Mckibben M.T.W."/>
            <person name="Barker M.S."/>
            <person name="Rieseberg L.H."/>
            <person name="Dlugosch K.M."/>
        </authorList>
    </citation>
    <scope>NUCLEOTIDE SEQUENCE</scope>
    <source>
        <strain evidence="2">CAN-66</strain>
        <tissue evidence="2">Leaf</tissue>
    </source>
</reference>
<proteinExistence type="predicted"/>
<feature type="region of interest" description="Disordered" evidence="1">
    <location>
        <begin position="19"/>
        <end position="89"/>
    </location>
</feature>
<evidence type="ECO:0000313" key="2">
    <source>
        <dbReference type="EMBL" id="KAJ9559086.1"/>
    </source>
</evidence>
<name>A0AA38WRF1_9ASTR</name>
<sequence>MGNNCVGPGQRTGFLQSVTAAVWKNRPADNTLPPPDSKNNANDNKPDEKSRGVQNTPPDTVKMSGQEAGKPGEKAKAADGKDKGKPANNFKRMASAGVQANSVLQRKTGNLKDVYSVGKKLGQGQFGTTFFMYREGDGEGIRL</sequence>
<keyword evidence="3" id="KW-1185">Reference proteome</keyword>
<feature type="compositionally biased region" description="Basic and acidic residues" evidence="1">
    <location>
        <begin position="70"/>
        <end position="85"/>
    </location>
</feature>
<comment type="caution">
    <text evidence="2">The sequence shown here is derived from an EMBL/GenBank/DDBJ whole genome shotgun (WGS) entry which is preliminary data.</text>
</comment>
<gene>
    <name evidence="2" type="ORF">OSB04_013700</name>
</gene>
<protein>
    <submittedName>
        <fullName evidence="2">Uncharacterized protein</fullName>
    </submittedName>
</protein>
<evidence type="ECO:0000313" key="3">
    <source>
        <dbReference type="Proteomes" id="UP001172457"/>
    </source>
</evidence>
<organism evidence="2 3">
    <name type="scientific">Centaurea solstitialis</name>
    <name type="common">yellow star-thistle</name>
    <dbReference type="NCBI Taxonomy" id="347529"/>
    <lineage>
        <taxon>Eukaryota</taxon>
        <taxon>Viridiplantae</taxon>
        <taxon>Streptophyta</taxon>
        <taxon>Embryophyta</taxon>
        <taxon>Tracheophyta</taxon>
        <taxon>Spermatophyta</taxon>
        <taxon>Magnoliopsida</taxon>
        <taxon>eudicotyledons</taxon>
        <taxon>Gunneridae</taxon>
        <taxon>Pentapetalae</taxon>
        <taxon>asterids</taxon>
        <taxon>campanulids</taxon>
        <taxon>Asterales</taxon>
        <taxon>Asteraceae</taxon>
        <taxon>Carduoideae</taxon>
        <taxon>Cardueae</taxon>
        <taxon>Centaureinae</taxon>
        <taxon>Centaurea</taxon>
    </lineage>
</organism>
<dbReference type="AlphaFoldDB" id="A0AA38WRF1"/>
<accession>A0AA38WRF1</accession>
<dbReference type="Proteomes" id="UP001172457">
    <property type="component" value="Chromosome 3"/>
</dbReference>